<proteinExistence type="predicted"/>
<organism evidence="1 2">
    <name type="scientific">Xylella fastidiosa (strain 9a5c)</name>
    <dbReference type="NCBI Taxonomy" id="160492"/>
    <lineage>
        <taxon>Bacteria</taxon>
        <taxon>Pseudomonadati</taxon>
        <taxon>Pseudomonadota</taxon>
        <taxon>Gammaproteobacteria</taxon>
        <taxon>Lysobacterales</taxon>
        <taxon>Lysobacteraceae</taxon>
        <taxon>Xylella</taxon>
    </lineage>
</organism>
<dbReference type="Proteomes" id="UP000000812">
    <property type="component" value="Chromosome"/>
</dbReference>
<protein>
    <submittedName>
        <fullName evidence="1">Uncharacterized protein</fullName>
    </submittedName>
</protein>
<dbReference type="AlphaFoldDB" id="Q9PFE8"/>
<evidence type="ECO:0000313" key="2">
    <source>
        <dbReference type="Proteomes" id="UP000000812"/>
    </source>
</evidence>
<dbReference type="KEGG" id="xfa:XF_0722"/>
<dbReference type="HOGENOM" id="CLU_3124328_0_0_6"/>
<dbReference type="STRING" id="160492.XF_0722"/>
<sequence length="50" mass="5205">MAQVVDAIKRLSGVHVHSAHTQQLGGTHRAVSCGGFSLAFLLSVTDICNA</sequence>
<name>Q9PFE8_XYLFA</name>
<reference evidence="1 2" key="1">
    <citation type="journal article" date="2000" name="Nature">
        <title>The genome sequence of the plant pathogen Xylella fastidiosa.</title>
        <authorList>
            <person name="Simpson A.J."/>
            <person name="Reinach F.C."/>
            <person name="Arruda P."/>
            <person name="Abreu F.A."/>
            <person name="Acencio M."/>
            <person name="Alvarenga R."/>
            <person name="Alves L.M."/>
            <person name="Araya J.E."/>
            <person name="Baia G.S."/>
            <person name="Baptista C.S."/>
            <person name="Barros M.H."/>
            <person name="Bonaccorsi E.D."/>
            <person name="Bordin S."/>
            <person name="Bove J.M."/>
            <person name="Briones M.R."/>
            <person name="Bueno M.R."/>
            <person name="Camargo A.A."/>
            <person name="Camargo L.E."/>
            <person name="Carraro D.M."/>
            <person name="Carrer H."/>
            <person name="Colauto N.B."/>
            <person name="Colombo C."/>
            <person name="Costa F.F."/>
            <person name="Costa M.C."/>
            <person name="Costa-Neto C.M."/>
            <person name="Coutinho L.L."/>
            <person name="Cristofani M."/>
            <person name="Dias-Neto E."/>
            <person name="Docena C."/>
            <person name="El-Dorry H."/>
            <person name="Facincani A.P."/>
            <person name="Ferreira A.J."/>
            <person name="Ferreira V.C."/>
            <person name="Ferro J.A."/>
            <person name="Fraga J.S."/>
            <person name="Franca S.C."/>
            <person name="Franco M.C."/>
            <person name="Frohme M."/>
            <person name="Furlan L.R."/>
            <person name="Garnier M."/>
            <person name="Goldman G.H."/>
            <person name="Goldman M.H."/>
            <person name="Gomes S.L."/>
            <person name="Gruber A."/>
            <person name="Ho P.L."/>
            <person name="Hoheisel J.D."/>
            <person name="Junqueira M.L."/>
            <person name="Kemper E.L."/>
            <person name="Kitajima J.P."/>
            <person name="Krieger J.E."/>
            <person name="Kuramae E.E."/>
            <person name="Laigret F."/>
            <person name="Lambais M.R."/>
            <person name="Leite L.C."/>
            <person name="Lemos E.G."/>
            <person name="Lemos M.V."/>
            <person name="Lopes S.A."/>
            <person name="Lopes C.R."/>
            <person name="Machado J.A."/>
            <person name="Machado M.A."/>
            <person name="Madeira A.M."/>
            <person name="Madeira H.M."/>
            <person name="Marino C.L."/>
            <person name="Marques M.V."/>
            <person name="Martins E.A."/>
            <person name="Martins E.M."/>
            <person name="Matsukuma A.Y."/>
            <person name="Menck C.F."/>
            <person name="Miracca E.C."/>
            <person name="Miyaki C.Y."/>
            <person name="Monteriro-Vitorello C.B."/>
            <person name="Moon D.H."/>
            <person name="Nagai M.A."/>
            <person name="Nascimento A.L."/>
            <person name="Netto L.E."/>
            <person name="Nhani A.Jr."/>
            <person name="Nobrega F.G."/>
            <person name="Nunes L.R."/>
            <person name="Oliveira M.A."/>
            <person name="de Oliveira M.C."/>
            <person name="de Oliveira R.C."/>
            <person name="Palmieri D.A."/>
            <person name="Paris A."/>
            <person name="Peixoto B.R."/>
            <person name="Pereira G.A."/>
            <person name="Pereira H.A.Jr."/>
            <person name="Pesquero J.B."/>
            <person name="Quaggio R.B."/>
            <person name="Roberto P.G."/>
            <person name="Rodrigues V."/>
            <person name="de M Rosa A.J."/>
            <person name="de Rosa V.E.Jr."/>
            <person name="de Sa R.G."/>
            <person name="Santelli R.V."/>
            <person name="Sawasaki H.E."/>
            <person name="da Silva A.C."/>
            <person name="da Silva A.M."/>
            <person name="da Silva F.R."/>
            <person name="da Silva W.A.Jr."/>
            <person name="da Silveira J.F."/>
            <person name="Silvestri M.L."/>
            <person name="Siqueira W.J."/>
            <person name="de Souza A.A."/>
            <person name="de Souza A.P."/>
            <person name="Terenzi M.F."/>
            <person name="Truffi D."/>
            <person name="Tsai S.M."/>
            <person name="Tsuhako M.H."/>
            <person name="Vallada H."/>
            <person name="Van Sluys M.A."/>
            <person name="Verjovski-Almeida S."/>
            <person name="Vettore A.L."/>
            <person name="Zago M.A."/>
            <person name="Zatz M."/>
            <person name="Meidanis J."/>
            <person name="Setubal J.C."/>
        </authorList>
    </citation>
    <scope>NUCLEOTIDE SEQUENCE [LARGE SCALE GENOMIC DNA]</scope>
    <source>
        <strain evidence="1 2">9a5c</strain>
    </source>
</reference>
<evidence type="ECO:0000313" key="1">
    <source>
        <dbReference type="EMBL" id="AAF83532.1"/>
    </source>
</evidence>
<accession>Q9PFE8</accession>
<gene>
    <name evidence="1" type="ordered locus">XF_0722</name>
</gene>
<dbReference type="EMBL" id="AE003849">
    <property type="protein sequence ID" value="AAF83532.1"/>
    <property type="molecule type" value="Genomic_DNA"/>
</dbReference>
<dbReference type="PIR" id="A82772">
    <property type="entry name" value="A82772"/>
</dbReference>